<keyword evidence="1" id="KW-0812">Transmembrane</keyword>
<gene>
    <name evidence="2" type="ORF">EGN73_02155</name>
</gene>
<evidence type="ECO:0000256" key="1">
    <source>
        <dbReference type="SAM" id="Phobius"/>
    </source>
</evidence>
<keyword evidence="1" id="KW-0472">Membrane</keyword>
<comment type="caution">
    <text evidence="2">The sequence shown here is derived from an EMBL/GenBank/DDBJ whole genome shotgun (WGS) entry which is preliminary data.</text>
</comment>
<dbReference type="AlphaFoldDB" id="A0A951ISF9"/>
<protein>
    <submittedName>
        <fullName evidence="2">Uncharacterized protein</fullName>
    </submittedName>
</protein>
<keyword evidence="3" id="KW-1185">Reference proteome</keyword>
<feature type="transmembrane region" description="Helical" evidence="1">
    <location>
        <begin position="57"/>
        <end position="77"/>
    </location>
</feature>
<evidence type="ECO:0000313" key="3">
    <source>
        <dbReference type="Proteomes" id="UP000727490"/>
    </source>
</evidence>
<dbReference type="RefSeq" id="WP_219286658.1">
    <property type="nucleotide sequence ID" value="NZ_RPHB01000001.1"/>
</dbReference>
<feature type="transmembrane region" description="Helical" evidence="1">
    <location>
        <begin position="12"/>
        <end position="37"/>
    </location>
</feature>
<keyword evidence="1" id="KW-1133">Transmembrane helix</keyword>
<evidence type="ECO:0000313" key="2">
    <source>
        <dbReference type="EMBL" id="MBW3466618.1"/>
    </source>
</evidence>
<organism evidence="2 3">
    <name type="scientific">Arthrospiribacter ruber</name>
    <dbReference type="NCBI Taxonomy" id="2487934"/>
    <lineage>
        <taxon>Bacteria</taxon>
        <taxon>Pseudomonadati</taxon>
        <taxon>Bacteroidota</taxon>
        <taxon>Cytophagia</taxon>
        <taxon>Cytophagales</taxon>
        <taxon>Cyclobacteriaceae</taxon>
        <taxon>Arthrospiribacter</taxon>
    </lineage>
</organism>
<reference evidence="2 3" key="1">
    <citation type="journal article" date="2020" name="Syst. Appl. Microbiol.">
        <title>Arthrospiribacter ruber gen. nov., sp. nov., a novel bacterium isolated from Arthrospira cultures.</title>
        <authorList>
            <person name="Waleron M."/>
            <person name="Misztak A."/>
            <person name="Waleron M.M."/>
            <person name="Furmaniak M."/>
            <person name="Mrozik A."/>
            <person name="Waleron K."/>
        </authorList>
    </citation>
    <scope>NUCLEOTIDE SEQUENCE [LARGE SCALE GENOMIC DNA]</scope>
    <source>
        <strain evidence="2 3">DPMB0001</strain>
    </source>
</reference>
<sequence>MKIIINFFKSDTLWKQIVGTILATGLIWLIAVLIGLFKGLNYAASIQWTLNLLSSKISLWSFLLLIFVVAIIVRRFYSKALKEIRSSTVSRDELNKKLEKKVDVHDFKRFKDVYDFRRLKNHPWYEQYINDGVESFINMLEEGIDNKDNYKIDNGMQGLALELKEQEWFHGSDKNRILKLLDLCYTENKNHYKSELIEIVNKTRVL</sequence>
<proteinExistence type="predicted"/>
<dbReference type="Proteomes" id="UP000727490">
    <property type="component" value="Unassembled WGS sequence"/>
</dbReference>
<dbReference type="EMBL" id="RPHB01000001">
    <property type="protein sequence ID" value="MBW3466618.1"/>
    <property type="molecule type" value="Genomic_DNA"/>
</dbReference>
<accession>A0A951ISF9</accession>
<name>A0A951ISF9_9BACT</name>